<accession>A0ABR1T4X3</accession>
<name>A0ABR1T4X3_9PEZI</name>
<dbReference type="EMBL" id="JAQQWL010000015">
    <property type="protein sequence ID" value="KAK8041482.1"/>
    <property type="molecule type" value="Genomic_DNA"/>
</dbReference>
<dbReference type="Proteomes" id="UP001480595">
    <property type="component" value="Unassembled WGS sequence"/>
</dbReference>
<reference evidence="1 2" key="1">
    <citation type="submission" date="2023-01" db="EMBL/GenBank/DDBJ databases">
        <title>Analysis of 21 Apiospora genomes using comparative genomics revels a genus with tremendous synthesis potential of carbohydrate active enzymes and secondary metabolites.</title>
        <authorList>
            <person name="Sorensen T."/>
        </authorList>
    </citation>
    <scope>NUCLEOTIDE SEQUENCE [LARGE SCALE GENOMIC DNA]</scope>
    <source>
        <strain evidence="1 2">CBS 135458</strain>
    </source>
</reference>
<dbReference type="RefSeq" id="XP_066709027.1">
    <property type="nucleotide sequence ID" value="XM_066865898.1"/>
</dbReference>
<comment type="caution">
    <text evidence="1">The sequence shown here is derived from an EMBL/GenBank/DDBJ whole genome shotgun (WGS) entry which is preliminary data.</text>
</comment>
<sequence>MFAKLLTPLRAAHGHGGAQFAVPFSLPTLYTDDKDHPALPLLEITSTMNRTSLGPGSLNVRMDNKLYYQAQGRAAKLQHHFSDVMCQYWLGMHSDYLDSAIDFPEGSPGHNSLAAIITQLCIDFSRYAHRYVASLKASTAQGSVNGAHLAWVNYKGCIMAHEAMQRFVGLTDDQRREAHLCLAYNCFYKGDKKSAAMVLFYAEQVDPSHAIRADLNDETDCVIYDAIKKRLGGQVFKLAEY</sequence>
<proteinExistence type="predicted"/>
<organism evidence="1 2">
    <name type="scientific">Apiospora phragmitis</name>
    <dbReference type="NCBI Taxonomy" id="2905665"/>
    <lineage>
        <taxon>Eukaryota</taxon>
        <taxon>Fungi</taxon>
        <taxon>Dikarya</taxon>
        <taxon>Ascomycota</taxon>
        <taxon>Pezizomycotina</taxon>
        <taxon>Sordariomycetes</taxon>
        <taxon>Xylariomycetidae</taxon>
        <taxon>Amphisphaeriales</taxon>
        <taxon>Apiosporaceae</taxon>
        <taxon>Apiospora</taxon>
    </lineage>
</organism>
<gene>
    <name evidence="1" type="ORF">PG994_014489</name>
</gene>
<protein>
    <submittedName>
        <fullName evidence="1">Uncharacterized protein</fullName>
    </submittedName>
</protein>
<evidence type="ECO:0000313" key="1">
    <source>
        <dbReference type="EMBL" id="KAK8041482.1"/>
    </source>
</evidence>
<keyword evidence="2" id="KW-1185">Reference proteome</keyword>
<evidence type="ECO:0000313" key="2">
    <source>
        <dbReference type="Proteomes" id="UP001480595"/>
    </source>
</evidence>
<dbReference type="GeneID" id="92098961"/>